<dbReference type="PROSITE" id="PS50206">
    <property type="entry name" value="RHODANESE_3"/>
    <property type="match status" value="1"/>
</dbReference>
<dbReference type="EMBL" id="JAFJZO010000009">
    <property type="protein sequence ID" value="KAG5510603.1"/>
    <property type="molecule type" value="Genomic_DNA"/>
</dbReference>
<dbReference type="Pfam" id="PF00581">
    <property type="entry name" value="Rhodanese"/>
    <property type="match status" value="1"/>
</dbReference>
<dbReference type="GeneID" id="94292925"/>
<dbReference type="KEGG" id="phet:94292925"/>
<dbReference type="GO" id="GO:0005739">
    <property type="term" value="C:mitochondrion"/>
    <property type="evidence" value="ECO:0007669"/>
    <property type="project" value="TreeGrafter"/>
</dbReference>
<accession>A0A836YIJ4</accession>
<dbReference type="PANTHER" id="PTHR44086">
    <property type="entry name" value="THIOSULFATE SULFURTRANSFERASE RDL2, MITOCHONDRIAL-RELATED"/>
    <property type="match status" value="1"/>
</dbReference>
<dbReference type="PANTHER" id="PTHR44086:SF10">
    <property type="entry name" value="THIOSULFATE SULFURTRANSFERASE_RHODANESE-LIKE DOMAIN-CONTAINING PROTEIN 3"/>
    <property type="match status" value="1"/>
</dbReference>
<organism evidence="2 3">
    <name type="scientific">Porcisia hertigi</name>
    <dbReference type="NCBI Taxonomy" id="2761500"/>
    <lineage>
        <taxon>Eukaryota</taxon>
        <taxon>Discoba</taxon>
        <taxon>Euglenozoa</taxon>
        <taxon>Kinetoplastea</taxon>
        <taxon>Metakinetoplastina</taxon>
        <taxon>Trypanosomatida</taxon>
        <taxon>Trypanosomatidae</taxon>
        <taxon>Leishmaniinae</taxon>
        <taxon>Porcisia</taxon>
    </lineage>
</organism>
<proteinExistence type="predicted"/>
<keyword evidence="3" id="KW-1185">Reference proteome</keyword>
<dbReference type="RefSeq" id="XP_067759207.1">
    <property type="nucleotide sequence ID" value="XM_067902848.1"/>
</dbReference>
<gene>
    <name evidence="2" type="ORF">JKF63_06901</name>
</gene>
<evidence type="ECO:0000313" key="2">
    <source>
        <dbReference type="EMBL" id="KAG5510603.1"/>
    </source>
</evidence>
<dbReference type="AlphaFoldDB" id="A0A836YIJ4"/>
<evidence type="ECO:0000313" key="3">
    <source>
        <dbReference type="Proteomes" id="UP000674318"/>
    </source>
</evidence>
<feature type="domain" description="Rhodanese" evidence="1">
    <location>
        <begin position="30"/>
        <end position="137"/>
    </location>
</feature>
<dbReference type="SUPFAM" id="SSF52821">
    <property type="entry name" value="Rhodanese/Cell cycle control phosphatase"/>
    <property type="match status" value="1"/>
</dbReference>
<protein>
    <recommendedName>
        <fullName evidence="1">Rhodanese domain-containing protein</fullName>
    </recommendedName>
</protein>
<dbReference type="InterPro" id="IPR036873">
    <property type="entry name" value="Rhodanese-like_dom_sf"/>
</dbReference>
<dbReference type="Gene3D" id="3.40.250.10">
    <property type="entry name" value="Rhodanese-like domain"/>
    <property type="match status" value="1"/>
</dbReference>
<dbReference type="OrthoDB" id="566238at2759"/>
<dbReference type="Proteomes" id="UP000674318">
    <property type="component" value="Unassembled WGS sequence"/>
</dbReference>
<reference evidence="2 3" key="1">
    <citation type="submission" date="2021-02" db="EMBL/GenBank/DDBJ databases">
        <title>Porcisia hertigi Genome sequencing and assembly.</title>
        <authorList>
            <person name="Almutairi H."/>
            <person name="Gatherer D."/>
        </authorList>
    </citation>
    <scope>NUCLEOTIDE SEQUENCE [LARGE SCALE GENOMIC DNA]</scope>
    <source>
        <strain evidence="2 3">C119</strain>
    </source>
</reference>
<name>A0A836YIJ4_9TRYP</name>
<dbReference type="SMART" id="SM00450">
    <property type="entry name" value="RHOD"/>
    <property type="match status" value="1"/>
</dbReference>
<evidence type="ECO:0000259" key="1">
    <source>
        <dbReference type="PROSITE" id="PS50206"/>
    </source>
</evidence>
<dbReference type="InterPro" id="IPR001763">
    <property type="entry name" value="Rhodanese-like_dom"/>
</dbReference>
<sequence length="149" mass="16503">MLRRTWGLSQYFTVDQVAKLVKGKQSGSDAVRNFQLIDVRSTAEVAATGLIPTAINIPLPVLRDVLCPESILDDEEFAFFFGGARPVRGVTQIVFYCAHGIRSAIACELSEELGFENAYNFAGSWAQWFHTYGTANTSVEPPECSRKLH</sequence>
<comment type="caution">
    <text evidence="2">The sequence shown here is derived from an EMBL/GenBank/DDBJ whole genome shotgun (WGS) entry which is preliminary data.</text>
</comment>
<dbReference type="GO" id="GO:0004792">
    <property type="term" value="F:thiosulfate-cyanide sulfurtransferase activity"/>
    <property type="evidence" value="ECO:0007669"/>
    <property type="project" value="TreeGrafter"/>
</dbReference>